<reference evidence="2 3" key="1">
    <citation type="journal article" date="2021" name="Nat. Plants">
        <title>The Taxus genome provides insights into paclitaxel biosynthesis.</title>
        <authorList>
            <person name="Xiong X."/>
            <person name="Gou J."/>
            <person name="Liao Q."/>
            <person name="Li Y."/>
            <person name="Zhou Q."/>
            <person name="Bi G."/>
            <person name="Li C."/>
            <person name="Du R."/>
            <person name="Wang X."/>
            <person name="Sun T."/>
            <person name="Guo L."/>
            <person name="Liang H."/>
            <person name="Lu P."/>
            <person name="Wu Y."/>
            <person name="Zhang Z."/>
            <person name="Ro D.K."/>
            <person name="Shang Y."/>
            <person name="Huang S."/>
            <person name="Yan J."/>
        </authorList>
    </citation>
    <scope>NUCLEOTIDE SEQUENCE [LARGE SCALE GENOMIC DNA]</scope>
    <source>
        <strain evidence="2">Ta-2019</strain>
    </source>
</reference>
<proteinExistence type="predicted"/>
<evidence type="ECO:0000256" key="1">
    <source>
        <dbReference type="SAM" id="MobiDB-lite"/>
    </source>
</evidence>
<protein>
    <submittedName>
        <fullName evidence="2">Uncharacterized protein</fullName>
    </submittedName>
</protein>
<dbReference type="EMBL" id="JAHRHJ020000009">
    <property type="protein sequence ID" value="KAH9302236.1"/>
    <property type="molecule type" value="Genomic_DNA"/>
</dbReference>
<evidence type="ECO:0000313" key="3">
    <source>
        <dbReference type="Proteomes" id="UP000824469"/>
    </source>
</evidence>
<evidence type="ECO:0000313" key="2">
    <source>
        <dbReference type="EMBL" id="KAH9302236.1"/>
    </source>
</evidence>
<dbReference type="AlphaFoldDB" id="A0AA38CM51"/>
<sequence>MAAQNYSGPDSELNWLQFLSNLEMQTLLSDNLFVNGFTENNASGAVLGLPPNSLQQTTGIGGTEIFAAAEDINVSLAADLQQYFATGQHVPQQHQHFAMATGWSNSNLTGFEPATCVLSACTSDPAFAERAAKYSPFAKEICQNVEESAPETLTSGDRKDGAVLDAKYSRLKRKTVQKAVNSEATKAKRWKGSKRRTEQDSNDNCAEKTEEEKNVKVPPAPIEKPNYVH</sequence>
<keyword evidence="3" id="KW-1185">Reference proteome</keyword>
<comment type="caution">
    <text evidence="2">The sequence shown here is derived from an EMBL/GenBank/DDBJ whole genome shotgun (WGS) entry which is preliminary data.</text>
</comment>
<feature type="non-terminal residue" evidence="2">
    <location>
        <position position="229"/>
    </location>
</feature>
<feature type="compositionally biased region" description="Basic and acidic residues" evidence="1">
    <location>
        <begin position="195"/>
        <end position="215"/>
    </location>
</feature>
<gene>
    <name evidence="2" type="ORF">KI387_013819</name>
</gene>
<dbReference type="Proteomes" id="UP000824469">
    <property type="component" value="Unassembled WGS sequence"/>
</dbReference>
<name>A0AA38CM51_TAXCH</name>
<accession>A0AA38CM51</accession>
<organism evidence="2 3">
    <name type="scientific">Taxus chinensis</name>
    <name type="common">Chinese yew</name>
    <name type="synonym">Taxus wallichiana var. chinensis</name>
    <dbReference type="NCBI Taxonomy" id="29808"/>
    <lineage>
        <taxon>Eukaryota</taxon>
        <taxon>Viridiplantae</taxon>
        <taxon>Streptophyta</taxon>
        <taxon>Embryophyta</taxon>
        <taxon>Tracheophyta</taxon>
        <taxon>Spermatophyta</taxon>
        <taxon>Pinopsida</taxon>
        <taxon>Pinidae</taxon>
        <taxon>Conifers II</taxon>
        <taxon>Cupressales</taxon>
        <taxon>Taxaceae</taxon>
        <taxon>Taxus</taxon>
    </lineage>
</organism>
<feature type="region of interest" description="Disordered" evidence="1">
    <location>
        <begin position="175"/>
        <end position="229"/>
    </location>
</feature>